<comment type="caution">
    <text evidence="2">The sequence shown here is derived from an EMBL/GenBank/DDBJ whole genome shotgun (WGS) entry which is preliminary data.</text>
</comment>
<name>A0A1B7LEA5_9FIRM</name>
<gene>
    <name evidence="2" type="ORF">A6M21_11260</name>
</gene>
<keyword evidence="1" id="KW-1133">Transmembrane helix</keyword>
<feature type="transmembrane region" description="Helical" evidence="1">
    <location>
        <begin position="30"/>
        <end position="57"/>
    </location>
</feature>
<proteinExistence type="predicted"/>
<accession>A0A1B7LEA5</accession>
<organism evidence="2 3">
    <name type="scientific">Desulfotomaculum copahuensis</name>
    <dbReference type="NCBI Taxonomy" id="1838280"/>
    <lineage>
        <taxon>Bacteria</taxon>
        <taxon>Bacillati</taxon>
        <taxon>Bacillota</taxon>
        <taxon>Clostridia</taxon>
        <taxon>Eubacteriales</taxon>
        <taxon>Desulfotomaculaceae</taxon>
        <taxon>Desulfotomaculum</taxon>
    </lineage>
</organism>
<dbReference type="EMBL" id="LYVF01000164">
    <property type="protein sequence ID" value="OAT81438.1"/>
    <property type="molecule type" value="Genomic_DNA"/>
</dbReference>
<evidence type="ECO:0000256" key="1">
    <source>
        <dbReference type="SAM" id="Phobius"/>
    </source>
</evidence>
<dbReference type="Proteomes" id="UP000078532">
    <property type="component" value="Unassembled WGS sequence"/>
</dbReference>
<keyword evidence="1" id="KW-0472">Membrane</keyword>
<evidence type="ECO:0000313" key="2">
    <source>
        <dbReference type="EMBL" id="OAT81438.1"/>
    </source>
</evidence>
<reference evidence="2 3" key="1">
    <citation type="submission" date="2016-04" db="EMBL/GenBank/DDBJ databases">
        <authorList>
            <person name="Evans L.H."/>
            <person name="Alamgir A."/>
            <person name="Owens N."/>
            <person name="Weber N.D."/>
            <person name="Virtaneva K."/>
            <person name="Barbian K."/>
            <person name="Babar A."/>
            <person name="Rosenke K."/>
        </authorList>
    </citation>
    <scope>NUCLEOTIDE SEQUENCE [LARGE SCALE GENOMIC DNA]</scope>
    <source>
        <strain evidence="2 3">LMa1</strain>
    </source>
</reference>
<keyword evidence="1" id="KW-0812">Transmembrane</keyword>
<dbReference type="AlphaFoldDB" id="A0A1B7LEA5"/>
<feature type="transmembrane region" description="Helical" evidence="1">
    <location>
        <begin position="63"/>
        <end position="81"/>
    </location>
</feature>
<protein>
    <submittedName>
        <fullName evidence="2">Uncharacterized protein</fullName>
    </submittedName>
</protein>
<keyword evidence="3" id="KW-1185">Reference proteome</keyword>
<sequence length="136" mass="15857">MLARKQMSPNNDYLTVLLMKKSRSKKFNRWLWIQIFHPWNIIAFLGLATAFFLLPAWPDTEKVFIALIIAVGFSTPWRVYVATFWHFFEQEEVEEYTPEVSAQIYAEWANNLREERFPAAVASVTLVAAVMAARLI</sequence>
<evidence type="ECO:0000313" key="3">
    <source>
        <dbReference type="Proteomes" id="UP000078532"/>
    </source>
</evidence>